<feature type="non-terminal residue" evidence="1">
    <location>
        <position position="26"/>
    </location>
</feature>
<evidence type="ECO:0000313" key="1">
    <source>
        <dbReference type="EMBL" id="KAA6364276.1"/>
    </source>
</evidence>
<organism evidence="1 2">
    <name type="scientific">Streblomastix strix</name>
    <dbReference type="NCBI Taxonomy" id="222440"/>
    <lineage>
        <taxon>Eukaryota</taxon>
        <taxon>Metamonada</taxon>
        <taxon>Preaxostyla</taxon>
        <taxon>Oxymonadida</taxon>
        <taxon>Streblomastigidae</taxon>
        <taxon>Streblomastix</taxon>
    </lineage>
</organism>
<protein>
    <submittedName>
        <fullName evidence="1">Uncharacterized protein</fullName>
    </submittedName>
</protein>
<dbReference type="Proteomes" id="UP000324800">
    <property type="component" value="Unassembled WGS sequence"/>
</dbReference>
<accession>A0A5J4U0N8</accession>
<evidence type="ECO:0000313" key="2">
    <source>
        <dbReference type="Proteomes" id="UP000324800"/>
    </source>
</evidence>
<gene>
    <name evidence="1" type="ORF">EZS28_040195</name>
</gene>
<reference evidence="1 2" key="1">
    <citation type="submission" date="2019-03" db="EMBL/GenBank/DDBJ databases">
        <title>Single cell metagenomics reveals metabolic interactions within the superorganism composed of flagellate Streblomastix strix and complex community of Bacteroidetes bacteria on its surface.</title>
        <authorList>
            <person name="Treitli S.C."/>
            <person name="Kolisko M."/>
            <person name="Husnik F."/>
            <person name="Keeling P."/>
            <person name="Hampl V."/>
        </authorList>
    </citation>
    <scope>NUCLEOTIDE SEQUENCE [LARGE SCALE GENOMIC DNA]</scope>
    <source>
        <strain evidence="1">ST1C</strain>
    </source>
</reference>
<dbReference type="AlphaFoldDB" id="A0A5J4U0N8"/>
<dbReference type="EMBL" id="SNRW01021868">
    <property type="protein sequence ID" value="KAA6364276.1"/>
    <property type="molecule type" value="Genomic_DNA"/>
</dbReference>
<comment type="caution">
    <text evidence="1">The sequence shown here is derived from an EMBL/GenBank/DDBJ whole genome shotgun (WGS) entry which is preliminary data.</text>
</comment>
<sequence length="26" mass="2899">MPSKEAVKVDISSLGLFKIQPKINRV</sequence>
<proteinExistence type="predicted"/>
<name>A0A5J4U0N8_9EUKA</name>